<keyword evidence="3" id="KW-0436">Ligase</keyword>
<dbReference type="EMBL" id="JAROCF010000001">
    <property type="protein sequence ID" value="MDN4613754.1"/>
    <property type="molecule type" value="Genomic_DNA"/>
</dbReference>
<dbReference type="GO" id="GO:0016874">
    <property type="term" value="F:ligase activity"/>
    <property type="evidence" value="ECO:0007669"/>
    <property type="project" value="UniProtKB-KW"/>
</dbReference>
<organism evidence="3 4">
    <name type="scientific">Leifsonia williamsii</name>
    <dbReference type="NCBI Taxonomy" id="3035919"/>
    <lineage>
        <taxon>Bacteria</taxon>
        <taxon>Bacillati</taxon>
        <taxon>Actinomycetota</taxon>
        <taxon>Actinomycetes</taxon>
        <taxon>Micrococcales</taxon>
        <taxon>Microbacteriaceae</taxon>
        <taxon>Leifsonia</taxon>
    </lineage>
</organism>
<protein>
    <submittedName>
        <fullName evidence="3">ATP-dependent DNA ligase</fullName>
    </submittedName>
</protein>
<evidence type="ECO:0000256" key="1">
    <source>
        <dbReference type="SAM" id="MobiDB-lite"/>
    </source>
</evidence>
<gene>
    <name evidence="3" type="ORF">P5G50_04740</name>
</gene>
<accession>A0ABT8KBN6</accession>
<name>A0ABT8KBN6_9MICO</name>
<feature type="region of interest" description="Disordered" evidence="1">
    <location>
        <begin position="88"/>
        <end position="110"/>
    </location>
</feature>
<reference evidence="3" key="1">
    <citation type="submission" date="2023-06" db="EMBL/GenBank/DDBJ databases">
        <title>MT1 and MT2 Draft Genomes of Novel Species.</title>
        <authorList>
            <person name="Venkateswaran K."/>
        </authorList>
    </citation>
    <scope>NUCLEOTIDE SEQUENCE</scope>
    <source>
        <strain evidence="3">F6_8S_P_1B</strain>
    </source>
</reference>
<dbReference type="Pfam" id="PF25355">
    <property type="entry name" value="DUF7882"/>
    <property type="match status" value="1"/>
</dbReference>
<evidence type="ECO:0000313" key="3">
    <source>
        <dbReference type="EMBL" id="MDN4613754.1"/>
    </source>
</evidence>
<proteinExistence type="predicted"/>
<keyword evidence="4" id="KW-1185">Reference proteome</keyword>
<dbReference type="RefSeq" id="WP_301210152.1">
    <property type="nucleotide sequence ID" value="NZ_JAROCF010000001.1"/>
</dbReference>
<evidence type="ECO:0000313" key="4">
    <source>
        <dbReference type="Proteomes" id="UP001174208"/>
    </source>
</evidence>
<dbReference type="InterPro" id="IPR057204">
    <property type="entry name" value="DUF7882"/>
</dbReference>
<feature type="domain" description="DUF7882" evidence="2">
    <location>
        <begin position="1"/>
        <end position="95"/>
    </location>
</feature>
<evidence type="ECO:0000259" key="2">
    <source>
        <dbReference type="Pfam" id="PF25355"/>
    </source>
</evidence>
<sequence length="110" mass="12222">MGYFAYDGREVEFDDRTLAHLHVVIINKLRSGQSFAFSWKDPADSGGGRTSVWLHPTSNVMFHFSGSRAPVLNRGWLARLAETADGPRGLIVEPEEQPVREEAKPTLVVA</sequence>
<comment type="caution">
    <text evidence="3">The sequence shown here is derived from an EMBL/GenBank/DDBJ whole genome shotgun (WGS) entry which is preliminary data.</text>
</comment>
<dbReference type="Proteomes" id="UP001174208">
    <property type="component" value="Unassembled WGS sequence"/>
</dbReference>